<keyword evidence="3 7" id="KW-0547">Nucleotide-binding</keyword>
<dbReference type="CDD" id="cd00776">
    <property type="entry name" value="AsxRS_core"/>
    <property type="match status" value="1"/>
</dbReference>
<dbReference type="PANTHER" id="PTHR22594">
    <property type="entry name" value="ASPARTYL/LYSYL-TRNA SYNTHETASE"/>
    <property type="match status" value="1"/>
</dbReference>
<sequence length="488" mass="54934">MIFTMPATVKEILAAEAKGQEVELHAWVRSCRDSKNISFLNLNDGSCVSGIQVVVDEECRKASPAFAQTDQINGINQISNGASLRVKGRLVASQGNLQAVEIQASGIELLGAAPQDTYPLQKKRHSFEFLREISHLRGRSNSIGAVMRLRNRLSMLVHEFFQQHGFYYIHTPIITVSDAEGAGEMFRVESSGCLDEGRGGESLGEKSAEEKSTGKKRKYFFGQEAFLTVSGQMEGEVYAHSHGRVYTFGPTFRAEESNTSRHLAEFWMIEPEVAFLELDGLMDLAEALVRHLIGGTLRHCAEELELLNKWIEPELLRSLQSVTESEHFVRISYTEAIALLEGAVQGGKKFDYRVAWEDGLQTEHERWLTEEHFRQPVIVYNYPAEGKAFYMKQNEDGKTVRGMDVLVPRLGEIIGGSQREDDYEKLKARMLADGMDPEHYQWYLDLRRFGGTPHSGFGLGFERIVQYVTGMKNIRDVIPFPRAVGQAS</sequence>
<evidence type="ECO:0000313" key="10">
    <source>
        <dbReference type="Proteomes" id="UP001228690"/>
    </source>
</evidence>
<dbReference type="InterPro" id="IPR045864">
    <property type="entry name" value="aa-tRNA-synth_II/BPL/LPL"/>
</dbReference>
<dbReference type="InterPro" id="IPR012340">
    <property type="entry name" value="NA-bd_OB-fold"/>
</dbReference>
<evidence type="ECO:0000259" key="8">
    <source>
        <dbReference type="PROSITE" id="PS50862"/>
    </source>
</evidence>
<dbReference type="PRINTS" id="PR01042">
    <property type="entry name" value="TRNASYNTHASP"/>
</dbReference>
<dbReference type="PROSITE" id="PS50862">
    <property type="entry name" value="AA_TRNA_LIGASE_II"/>
    <property type="match status" value="1"/>
</dbReference>
<dbReference type="Gene3D" id="3.30.930.10">
    <property type="entry name" value="Bira Bifunctional Protein, Domain 2"/>
    <property type="match status" value="1"/>
</dbReference>
<dbReference type="EMBL" id="CP123443">
    <property type="protein sequence ID" value="WGK68728.1"/>
    <property type="molecule type" value="Genomic_DNA"/>
</dbReference>
<keyword evidence="4 7" id="KW-0067">ATP-binding</keyword>
<dbReference type="HAMAP" id="MF_00534">
    <property type="entry name" value="Asn_tRNA_synth"/>
    <property type="match status" value="1"/>
</dbReference>
<reference evidence="9 10" key="1">
    <citation type="submission" date="2023-04" db="EMBL/GenBank/DDBJ databases">
        <title>Spirochaete genome identified in red abalone sample constitutes a novel genus.</title>
        <authorList>
            <person name="Sharma S.P."/>
            <person name="Purcell C.M."/>
            <person name="Hyde J.R."/>
            <person name="Severin A.J."/>
        </authorList>
    </citation>
    <scope>NUCLEOTIDE SEQUENCE [LARGE SCALE GENOMIC DNA]</scope>
    <source>
        <strain evidence="9 10">SP-2023</strain>
    </source>
</reference>
<dbReference type="InterPro" id="IPR004365">
    <property type="entry name" value="NA-bd_OB_tRNA"/>
</dbReference>
<dbReference type="EC" id="6.1.1.22" evidence="7"/>
<dbReference type="Proteomes" id="UP001228690">
    <property type="component" value="Chromosome"/>
</dbReference>
<dbReference type="InterPro" id="IPR006195">
    <property type="entry name" value="aa-tRNA-synth_II"/>
</dbReference>
<dbReference type="SUPFAM" id="SSF50249">
    <property type="entry name" value="Nucleic acid-binding proteins"/>
    <property type="match status" value="1"/>
</dbReference>
<dbReference type="RefSeq" id="WP_326926914.1">
    <property type="nucleotide sequence ID" value="NZ_CP123443.1"/>
</dbReference>
<accession>A0ABY8MHQ5</accession>
<protein>
    <recommendedName>
        <fullName evidence="7">Asparagine--tRNA ligase</fullName>
        <ecNumber evidence="7">6.1.1.22</ecNumber>
    </recommendedName>
    <alternativeName>
        <fullName evidence="7">Asparaginyl-tRNA synthetase</fullName>
        <shortName evidence="7">AsnRS</shortName>
    </alternativeName>
</protein>
<evidence type="ECO:0000256" key="6">
    <source>
        <dbReference type="ARBA" id="ARBA00023146"/>
    </source>
</evidence>
<evidence type="ECO:0000256" key="4">
    <source>
        <dbReference type="ARBA" id="ARBA00022840"/>
    </source>
</evidence>
<dbReference type="CDD" id="cd04318">
    <property type="entry name" value="EcAsnRS_like_N"/>
    <property type="match status" value="1"/>
</dbReference>
<dbReference type="Gene3D" id="2.40.50.140">
    <property type="entry name" value="Nucleic acid-binding proteins"/>
    <property type="match status" value="1"/>
</dbReference>
<organism evidence="9 10">
    <name type="scientific">Candidatus Haliotispira prima</name>
    <dbReference type="NCBI Taxonomy" id="3034016"/>
    <lineage>
        <taxon>Bacteria</taxon>
        <taxon>Pseudomonadati</taxon>
        <taxon>Spirochaetota</taxon>
        <taxon>Spirochaetia</taxon>
        <taxon>Spirochaetales</taxon>
        <taxon>Spirochaetaceae</taxon>
        <taxon>Candidatus Haliotispira</taxon>
    </lineage>
</organism>
<dbReference type="Pfam" id="PF00152">
    <property type="entry name" value="tRNA-synt_2"/>
    <property type="match status" value="1"/>
</dbReference>
<gene>
    <name evidence="7 9" type="primary">asnS</name>
    <name evidence="9" type="ORF">P0082_09590</name>
</gene>
<evidence type="ECO:0000256" key="7">
    <source>
        <dbReference type="HAMAP-Rule" id="MF_00534"/>
    </source>
</evidence>
<dbReference type="SUPFAM" id="SSF55681">
    <property type="entry name" value="Class II aaRS and biotin synthetases"/>
    <property type="match status" value="1"/>
</dbReference>
<keyword evidence="6 7" id="KW-0030">Aminoacyl-tRNA synthetase</keyword>
<dbReference type="InterPro" id="IPR004364">
    <property type="entry name" value="Aa-tRNA-synt_II"/>
</dbReference>
<comment type="subcellular location">
    <subcellularLocation>
        <location evidence="7">Cytoplasm</location>
    </subcellularLocation>
</comment>
<dbReference type="Pfam" id="PF01336">
    <property type="entry name" value="tRNA_anti-codon"/>
    <property type="match status" value="1"/>
</dbReference>
<comment type="catalytic activity">
    <reaction evidence="7">
        <text>tRNA(Asn) + L-asparagine + ATP = L-asparaginyl-tRNA(Asn) + AMP + diphosphate + H(+)</text>
        <dbReference type="Rhea" id="RHEA:11180"/>
        <dbReference type="Rhea" id="RHEA-COMP:9659"/>
        <dbReference type="Rhea" id="RHEA-COMP:9674"/>
        <dbReference type="ChEBI" id="CHEBI:15378"/>
        <dbReference type="ChEBI" id="CHEBI:30616"/>
        <dbReference type="ChEBI" id="CHEBI:33019"/>
        <dbReference type="ChEBI" id="CHEBI:58048"/>
        <dbReference type="ChEBI" id="CHEBI:78442"/>
        <dbReference type="ChEBI" id="CHEBI:78515"/>
        <dbReference type="ChEBI" id="CHEBI:456215"/>
        <dbReference type="EC" id="6.1.1.22"/>
    </reaction>
</comment>
<keyword evidence="2 7" id="KW-0436">Ligase</keyword>
<evidence type="ECO:0000256" key="3">
    <source>
        <dbReference type="ARBA" id="ARBA00022741"/>
    </source>
</evidence>
<evidence type="ECO:0000256" key="2">
    <source>
        <dbReference type="ARBA" id="ARBA00022598"/>
    </source>
</evidence>
<dbReference type="PANTHER" id="PTHR22594:SF34">
    <property type="entry name" value="ASPARAGINE--TRNA LIGASE, MITOCHONDRIAL-RELATED"/>
    <property type="match status" value="1"/>
</dbReference>
<dbReference type="InterPro" id="IPR002312">
    <property type="entry name" value="Asp/Asn-tRNA-synth_IIb"/>
</dbReference>
<evidence type="ECO:0000313" key="9">
    <source>
        <dbReference type="EMBL" id="WGK68728.1"/>
    </source>
</evidence>
<proteinExistence type="inferred from homology"/>
<dbReference type="NCBIfam" id="TIGR00457">
    <property type="entry name" value="asnS"/>
    <property type="match status" value="1"/>
</dbReference>
<dbReference type="NCBIfam" id="NF003037">
    <property type="entry name" value="PRK03932.1"/>
    <property type="match status" value="1"/>
</dbReference>
<keyword evidence="10" id="KW-1185">Reference proteome</keyword>
<dbReference type="InterPro" id="IPR004522">
    <property type="entry name" value="Asn-tRNA-ligase"/>
</dbReference>
<comment type="similarity">
    <text evidence="1 7">Belongs to the class-II aminoacyl-tRNA synthetase family.</text>
</comment>
<comment type="subunit">
    <text evidence="7">Homodimer.</text>
</comment>
<evidence type="ECO:0000256" key="5">
    <source>
        <dbReference type="ARBA" id="ARBA00022917"/>
    </source>
</evidence>
<dbReference type="GO" id="GO:0004816">
    <property type="term" value="F:asparagine-tRNA ligase activity"/>
    <property type="evidence" value="ECO:0007669"/>
    <property type="project" value="UniProtKB-EC"/>
</dbReference>
<keyword evidence="7" id="KW-0963">Cytoplasm</keyword>
<feature type="domain" description="Aminoacyl-transfer RNA synthetases class-II family profile" evidence="8">
    <location>
        <begin position="147"/>
        <end position="479"/>
    </location>
</feature>
<name>A0ABY8MHQ5_9SPIO</name>
<keyword evidence="5 7" id="KW-0648">Protein biosynthesis</keyword>
<evidence type="ECO:0000256" key="1">
    <source>
        <dbReference type="ARBA" id="ARBA00008226"/>
    </source>
</evidence>